<feature type="repeat" description="ANK" evidence="3">
    <location>
        <begin position="306"/>
        <end position="338"/>
    </location>
</feature>
<dbReference type="Pfam" id="PF00023">
    <property type="entry name" value="Ank"/>
    <property type="match status" value="1"/>
</dbReference>
<dbReference type="InterPro" id="IPR002110">
    <property type="entry name" value="Ankyrin_rpt"/>
</dbReference>
<dbReference type="Pfam" id="PF14420">
    <property type="entry name" value="Clr5"/>
    <property type="match status" value="1"/>
</dbReference>
<dbReference type="PROSITE" id="PS50088">
    <property type="entry name" value="ANK_REPEAT"/>
    <property type="match status" value="4"/>
</dbReference>
<evidence type="ECO:0000313" key="5">
    <source>
        <dbReference type="EMBL" id="KAJ5100403.1"/>
    </source>
</evidence>
<keyword evidence="1" id="KW-0677">Repeat</keyword>
<dbReference type="PANTHER" id="PTHR24198:SF165">
    <property type="entry name" value="ANKYRIN REPEAT-CONTAINING PROTEIN-RELATED"/>
    <property type="match status" value="1"/>
</dbReference>
<reference evidence="5" key="1">
    <citation type="submission" date="2022-11" db="EMBL/GenBank/DDBJ databases">
        <authorList>
            <person name="Petersen C."/>
        </authorList>
    </citation>
    <scope>NUCLEOTIDE SEQUENCE</scope>
    <source>
        <strain evidence="5">IBT 30069</strain>
    </source>
</reference>
<accession>A0A9W9FHP0</accession>
<name>A0A9W9FHP0_9EURO</name>
<sequence length="1153" mass="128746">MTSNRKLNWNKHKEKLMKFWFRDGLDLRDIQEEMKNRYNFKATEKEFEDKLQEWVRKNLKNEEWRAVGFISLKRKREENKETEMVLHKKRVNPERFARQTMRYLTVLERNGIIGIEGSSPKIPEGVELRTPKPEPDSLQDIPTMALMGGQESSIFSDDMLLSFLQDKGMYKKLIRPTEKSESLPLSRMLTEHPSLVSINQAVAFISPTKHKPSPAEDSFNTFVYLMSNKLINWGYKEGIAAYAKIKKYLQPNSLTFLFSLNSLTVEAMGEHLFQLAVWSGDAITVQFLLKKLKIDPNAQIFDRYYERVVPLRFACHQKNLDLVNVLLDAKADVTAPDTLSWLISERYFTPEEEAVEDHEADIFRSLIKAGAEINPQGREPPLCQAAAKSDALAVSILLDAGANVNPNFWSPLGSAIDARIDPFIDDVQPVVSLLLKAGADPKKGFCEAAIGREHSSFCDCLETDGSDCSNAKESDCTEVGGYYECAMELAEEFSDFELIKLLSQHTGNFCHRLLKFAVGENELELVQKCLDHGVRSPGDLLWRMKDMTVEMASLIVRYEPPNSDIVLSLVAKTQDLTLVKKVLADGAPVSWPAFERLAEWVGECMMMALWEKWRNSDKKRHRHAVMKLALRQPSLVLLKALEAFELAFDVSKSDLSVLLNKIVSKGETQVLDFLIKREPSFRLGVHELLSGLLLPAIRGNHKGMIDYLMNMCLFCSDDDGPGLIAAAIQNRDIDLLQRLVRGGVLLNGVHNEVERYAGEGFPRQVRVVRTVLSEAIKIGDKHMVHWLINAGAEINARALFSNKTLLSLAIEQRHMGIVNLLLENGADVNNDFGESGTPGSSLKYAIDMGDIELVGQLLGHGANVDDGALEAAITHQTRILLLLLTTYQTQHRYVYHGLGSGALQKAILANDAEKVKLLLEFGVEVNWISPADFFPFFSDISFKYASALATAIYALPNLDDSIFQVLLRYGAPSINDPVTRAISRTALHVAIELDRFQAVNALIHLSANLNQPATMDHPRTPLQLAVEKGNSKVVEMLLRHGADVHAPAFFKRGATALQLACIQGNIHLIQILLNAGASVDALPAKLEGRTAVEGAAEHGHLSALALILTLVSKYGHCGRGQFNNARNLARRGGHFAVVRLLDSYIETNICDER</sequence>
<dbReference type="EMBL" id="JAPQKH010000004">
    <property type="protein sequence ID" value="KAJ5100403.1"/>
    <property type="molecule type" value="Genomic_DNA"/>
</dbReference>
<feature type="repeat" description="ANK" evidence="3">
    <location>
        <begin position="801"/>
        <end position="829"/>
    </location>
</feature>
<evidence type="ECO:0000313" key="6">
    <source>
        <dbReference type="Proteomes" id="UP001149165"/>
    </source>
</evidence>
<evidence type="ECO:0000256" key="1">
    <source>
        <dbReference type="ARBA" id="ARBA00022737"/>
    </source>
</evidence>
<dbReference type="SUPFAM" id="SSF48403">
    <property type="entry name" value="Ankyrin repeat"/>
    <property type="match status" value="3"/>
</dbReference>
<feature type="domain" description="Clr5" evidence="4">
    <location>
        <begin position="8"/>
        <end position="54"/>
    </location>
</feature>
<organism evidence="5 6">
    <name type="scientific">Penicillium angulare</name>
    <dbReference type="NCBI Taxonomy" id="116970"/>
    <lineage>
        <taxon>Eukaryota</taxon>
        <taxon>Fungi</taxon>
        <taxon>Dikarya</taxon>
        <taxon>Ascomycota</taxon>
        <taxon>Pezizomycotina</taxon>
        <taxon>Eurotiomycetes</taxon>
        <taxon>Eurotiomycetidae</taxon>
        <taxon>Eurotiales</taxon>
        <taxon>Aspergillaceae</taxon>
        <taxon>Penicillium</taxon>
    </lineage>
</organism>
<keyword evidence="2 3" id="KW-0040">ANK repeat</keyword>
<dbReference type="Pfam" id="PF12796">
    <property type="entry name" value="Ank_2"/>
    <property type="match status" value="2"/>
</dbReference>
<dbReference type="Gene3D" id="1.25.40.20">
    <property type="entry name" value="Ankyrin repeat-containing domain"/>
    <property type="match status" value="3"/>
</dbReference>
<proteinExistence type="predicted"/>
<dbReference type="PROSITE" id="PS50297">
    <property type="entry name" value="ANK_REP_REGION"/>
    <property type="match status" value="3"/>
</dbReference>
<dbReference type="AlphaFoldDB" id="A0A9W9FHP0"/>
<dbReference type="OrthoDB" id="194358at2759"/>
<dbReference type="Proteomes" id="UP001149165">
    <property type="component" value="Unassembled WGS sequence"/>
</dbReference>
<keyword evidence="6" id="KW-1185">Reference proteome</keyword>
<dbReference type="InterPro" id="IPR036770">
    <property type="entry name" value="Ankyrin_rpt-contain_sf"/>
</dbReference>
<reference evidence="5" key="2">
    <citation type="journal article" date="2023" name="IMA Fungus">
        <title>Comparative genomic study of the Penicillium genus elucidates a diverse pangenome and 15 lateral gene transfer events.</title>
        <authorList>
            <person name="Petersen C."/>
            <person name="Sorensen T."/>
            <person name="Nielsen M.R."/>
            <person name="Sondergaard T.E."/>
            <person name="Sorensen J.L."/>
            <person name="Fitzpatrick D.A."/>
            <person name="Frisvad J.C."/>
            <person name="Nielsen K.L."/>
        </authorList>
    </citation>
    <scope>NUCLEOTIDE SEQUENCE</scope>
    <source>
        <strain evidence="5">IBT 30069</strain>
    </source>
</reference>
<dbReference type="SMART" id="SM00248">
    <property type="entry name" value="ANK"/>
    <property type="match status" value="16"/>
</dbReference>
<protein>
    <submittedName>
        <fullName evidence="5">Ankyrin repeat containing protein</fullName>
    </submittedName>
</protein>
<dbReference type="PANTHER" id="PTHR24198">
    <property type="entry name" value="ANKYRIN REPEAT AND PROTEIN KINASE DOMAIN-CONTAINING PROTEIN"/>
    <property type="match status" value="1"/>
</dbReference>
<feature type="repeat" description="ANK" evidence="3">
    <location>
        <begin position="1017"/>
        <end position="1049"/>
    </location>
</feature>
<gene>
    <name evidence="5" type="ORF">N7456_006455</name>
</gene>
<evidence type="ECO:0000259" key="4">
    <source>
        <dbReference type="Pfam" id="PF14420"/>
    </source>
</evidence>
<evidence type="ECO:0000256" key="3">
    <source>
        <dbReference type="PROSITE-ProRule" id="PRU00023"/>
    </source>
</evidence>
<feature type="repeat" description="ANK" evidence="3">
    <location>
        <begin position="1052"/>
        <end position="1084"/>
    </location>
</feature>
<comment type="caution">
    <text evidence="5">The sequence shown here is derived from an EMBL/GenBank/DDBJ whole genome shotgun (WGS) entry which is preliminary data.</text>
</comment>
<dbReference type="InterPro" id="IPR025676">
    <property type="entry name" value="Clr5_dom"/>
</dbReference>
<evidence type="ECO:0000256" key="2">
    <source>
        <dbReference type="ARBA" id="ARBA00023043"/>
    </source>
</evidence>